<dbReference type="InterPro" id="IPR024403">
    <property type="entry name" value="DHOase_cat"/>
</dbReference>
<dbReference type="Gene3D" id="3.20.20.140">
    <property type="entry name" value="Metal-dependent hydrolases"/>
    <property type="match status" value="1"/>
</dbReference>
<dbReference type="RefSeq" id="WP_320185353.1">
    <property type="nucleotide sequence ID" value="NZ_CP138332.1"/>
</dbReference>
<evidence type="ECO:0000259" key="2">
    <source>
        <dbReference type="Pfam" id="PF12890"/>
    </source>
</evidence>
<dbReference type="Gene3D" id="2.30.40.10">
    <property type="entry name" value="Urease, subunit C, domain 1"/>
    <property type="match status" value="1"/>
</dbReference>
<evidence type="ECO:0000256" key="1">
    <source>
        <dbReference type="ARBA" id="ARBA00022975"/>
    </source>
</evidence>
<evidence type="ECO:0000313" key="4">
    <source>
        <dbReference type="Proteomes" id="UP001597525"/>
    </source>
</evidence>
<organism evidence="3 4">
    <name type="scientific">Sphingobacterium bambusae</name>
    <dbReference type="NCBI Taxonomy" id="662858"/>
    <lineage>
        <taxon>Bacteria</taxon>
        <taxon>Pseudomonadati</taxon>
        <taxon>Bacteroidota</taxon>
        <taxon>Sphingobacteriia</taxon>
        <taxon>Sphingobacteriales</taxon>
        <taxon>Sphingobacteriaceae</taxon>
        <taxon>Sphingobacterium</taxon>
    </lineage>
</organism>
<dbReference type="SUPFAM" id="SSF51556">
    <property type="entry name" value="Metallo-dependent hydrolases"/>
    <property type="match status" value="1"/>
</dbReference>
<feature type="domain" description="Dihydroorotase catalytic" evidence="2">
    <location>
        <begin position="55"/>
        <end position="241"/>
    </location>
</feature>
<dbReference type="InterPro" id="IPR032466">
    <property type="entry name" value="Metal_Hydrolase"/>
</dbReference>
<proteinExistence type="predicted"/>
<dbReference type="Pfam" id="PF12890">
    <property type="entry name" value="DHOase"/>
    <property type="match status" value="1"/>
</dbReference>
<dbReference type="PANTHER" id="PTHR43668">
    <property type="entry name" value="ALLANTOINASE"/>
    <property type="match status" value="1"/>
</dbReference>
<reference evidence="4" key="1">
    <citation type="journal article" date="2019" name="Int. J. Syst. Evol. Microbiol.">
        <title>The Global Catalogue of Microorganisms (GCM) 10K type strain sequencing project: providing services to taxonomists for standard genome sequencing and annotation.</title>
        <authorList>
            <consortium name="The Broad Institute Genomics Platform"/>
            <consortium name="The Broad Institute Genome Sequencing Center for Infectious Disease"/>
            <person name="Wu L."/>
            <person name="Ma J."/>
        </authorList>
    </citation>
    <scope>NUCLEOTIDE SEQUENCE [LARGE SCALE GENOMIC DNA]</scope>
    <source>
        <strain evidence="4">KCTC 22814</strain>
    </source>
</reference>
<name>A0ABW6BJ62_9SPHI</name>
<dbReference type="Proteomes" id="UP001597525">
    <property type="component" value="Unassembled WGS sequence"/>
</dbReference>
<evidence type="ECO:0000313" key="3">
    <source>
        <dbReference type="EMBL" id="MFD2968688.1"/>
    </source>
</evidence>
<dbReference type="InterPro" id="IPR004722">
    <property type="entry name" value="DHOase"/>
</dbReference>
<gene>
    <name evidence="3" type="ORF">ACFS7Y_14905</name>
</gene>
<comment type="caution">
    <text evidence="3">The sequence shown here is derived from an EMBL/GenBank/DDBJ whole genome shotgun (WGS) entry which is preliminary data.</text>
</comment>
<dbReference type="EMBL" id="JBHUPB010000009">
    <property type="protein sequence ID" value="MFD2968688.1"/>
    <property type="molecule type" value="Genomic_DNA"/>
</dbReference>
<dbReference type="SUPFAM" id="SSF51338">
    <property type="entry name" value="Composite domain of metallo-dependent hydrolases"/>
    <property type="match status" value="1"/>
</dbReference>
<dbReference type="InterPro" id="IPR050138">
    <property type="entry name" value="DHOase/Allantoinase_Hydrolase"/>
</dbReference>
<accession>A0ABW6BJ62</accession>
<protein>
    <submittedName>
        <fullName evidence="3">Dihydroorotase family protein</fullName>
    </submittedName>
</protein>
<sequence length="422" mass="44836">MNTILISSAKLVSPHHPLDGEVVDILIEKGLVSKVSSKVELNDQKAVVIDGSGCVVSAGFFDLHANFGEPGLETKEDIVTGTRAAAAGGYTAVAVYPNTNPPLHSRSEVALVVNAAKGSAVDVHPIGAISKKREGKELAEIYDMQTVGAIAFSDGNHAVQQAGLMSRALLYSKGIDALIISFAEDDSVAGGNQMNEGEVSTYLGMKGKPNLAESLMVSRDLFLAEYNDAPIHFTCISTAESVELIKNAKKKGIRVTCDVAAHNLVFSDEEVQGFDSNYKVNPPLRTKKDIDALLQGLSDGTIDAVVSQHTPHEVEFKNVEFQIAKDGIIGLQTTLPLLVRAGLDAEAIVQKLAIAPREIVGQPVPALTSGSAANLVLFSVDEQWTFDAQSNRSKSSNSPLLCAELRGKVKAIINNGLLVENK</sequence>
<dbReference type="PANTHER" id="PTHR43668:SF2">
    <property type="entry name" value="ALLANTOINASE"/>
    <property type="match status" value="1"/>
</dbReference>
<dbReference type="NCBIfam" id="TIGR00857">
    <property type="entry name" value="pyrC_multi"/>
    <property type="match status" value="1"/>
</dbReference>
<dbReference type="CDD" id="cd01317">
    <property type="entry name" value="DHOase_IIa"/>
    <property type="match status" value="1"/>
</dbReference>
<keyword evidence="4" id="KW-1185">Reference proteome</keyword>
<dbReference type="InterPro" id="IPR011059">
    <property type="entry name" value="Metal-dep_hydrolase_composite"/>
</dbReference>
<keyword evidence="1" id="KW-0665">Pyrimidine biosynthesis</keyword>